<gene>
    <name evidence="2" type="ORF">H8S45_15915</name>
</gene>
<keyword evidence="1" id="KW-0472">Membrane</keyword>
<dbReference type="EMBL" id="JACOPL010000076">
    <property type="protein sequence ID" value="MBC5726922.1"/>
    <property type="molecule type" value="Genomic_DNA"/>
</dbReference>
<sequence>MKINQIAEISFALILFEFATAIIWQALELIVYGEIQPRVVDDLMGLVFLYGMVEAYRMGKRHGKEDT</sequence>
<evidence type="ECO:0000313" key="2">
    <source>
        <dbReference type="EMBL" id="MBC5726922.1"/>
    </source>
</evidence>
<dbReference type="AlphaFoldDB" id="A0A923LZM4"/>
<dbReference type="Proteomes" id="UP000606499">
    <property type="component" value="Unassembled WGS sequence"/>
</dbReference>
<reference evidence="2" key="1">
    <citation type="submission" date="2020-08" db="EMBL/GenBank/DDBJ databases">
        <title>Genome public.</title>
        <authorList>
            <person name="Liu C."/>
            <person name="Sun Q."/>
        </authorList>
    </citation>
    <scope>NUCLEOTIDE SEQUENCE</scope>
    <source>
        <strain evidence="2">NSJ-28</strain>
    </source>
</reference>
<dbReference type="RefSeq" id="WP_186950616.1">
    <property type="nucleotide sequence ID" value="NZ_JACOPL010000076.1"/>
</dbReference>
<keyword evidence="3" id="KW-1185">Reference proteome</keyword>
<evidence type="ECO:0000256" key="1">
    <source>
        <dbReference type="SAM" id="Phobius"/>
    </source>
</evidence>
<proteinExistence type="predicted"/>
<keyword evidence="1" id="KW-1133">Transmembrane helix</keyword>
<evidence type="ECO:0000313" key="3">
    <source>
        <dbReference type="Proteomes" id="UP000606499"/>
    </source>
</evidence>
<accession>A0A923LZM4</accession>
<feature type="transmembrane region" description="Helical" evidence="1">
    <location>
        <begin position="7"/>
        <end position="27"/>
    </location>
</feature>
<protein>
    <submittedName>
        <fullName evidence="2">Uncharacterized protein</fullName>
    </submittedName>
</protein>
<comment type="caution">
    <text evidence="2">The sequence shown here is derived from an EMBL/GenBank/DDBJ whole genome shotgun (WGS) entry which is preliminary data.</text>
</comment>
<keyword evidence="1" id="KW-0812">Transmembrane</keyword>
<name>A0A923LZM4_9FIRM</name>
<organism evidence="2 3">
    <name type="scientific">Agathobaculum faecis</name>
    <dbReference type="NCBI Taxonomy" id="2763013"/>
    <lineage>
        <taxon>Bacteria</taxon>
        <taxon>Bacillati</taxon>
        <taxon>Bacillota</taxon>
        <taxon>Clostridia</taxon>
        <taxon>Eubacteriales</taxon>
        <taxon>Butyricicoccaceae</taxon>
        <taxon>Agathobaculum</taxon>
    </lineage>
</organism>